<dbReference type="EMBL" id="MWWX01000019">
    <property type="protein sequence ID" value="OZG60025.1"/>
    <property type="molecule type" value="Genomic_DNA"/>
</dbReference>
<evidence type="ECO:0008006" key="4">
    <source>
        <dbReference type="Google" id="ProtNLM"/>
    </source>
</evidence>
<feature type="signal peptide" evidence="1">
    <location>
        <begin position="1"/>
        <end position="25"/>
    </location>
</feature>
<dbReference type="Proteomes" id="UP000216352">
    <property type="component" value="Unassembled WGS sequence"/>
</dbReference>
<protein>
    <recommendedName>
        <fullName evidence="4">Cell surface protein</fullName>
    </recommendedName>
</protein>
<reference evidence="2 3" key="1">
    <citation type="journal article" date="2017" name="BMC Genomics">
        <title>Comparative genomic and phylogenomic analyses of the Bifidobacteriaceae family.</title>
        <authorList>
            <person name="Lugli G.A."/>
            <person name="Milani C."/>
            <person name="Turroni F."/>
            <person name="Duranti S."/>
            <person name="Mancabelli L."/>
            <person name="Mangifesta M."/>
            <person name="Ferrario C."/>
            <person name="Modesto M."/>
            <person name="Mattarelli P."/>
            <person name="Jiri K."/>
            <person name="van Sinderen D."/>
            <person name="Ventura M."/>
        </authorList>
    </citation>
    <scope>NUCLEOTIDE SEQUENCE [LARGE SCALE GENOMIC DNA]</scope>
    <source>
        <strain evidence="2 3">DSM 28807</strain>
    </source>
</reference>
<name>A0A261FM19_9BIFI</name>
<dbReference type="RefSeq" id="WP_094725459.1">
    <property type="nucleotide sequence ID" value="NZ_CP062948.1"/>
</dbReference>
<organism evidence="2 3">
    <name type="scientific">Bifidobacterium lemurum</name>
    <dbReference type="NCBI Taxonomy" id="1603886"/>
    <lineage>
        <taxon>Bacteria</taxon>
        <taxon>Bacillati</taxon>
        <taxon>Actinomycetota</taxon>
        <taxon>Actinomycetes</taxon>
        <taxon>Bifidobacteriales</taxon>
        <taxon>Bifidobacteriaceae</taxon>
        <taxon>Bifidobacterium</taxon>
    </lineage>
</organism>
<dbReference type="AlphaFoldDB" id="A0A261FM19"/>
<evidence type="ECO:0000256" key="1">
    <source>
        <dbReference type="SAM" id="SignalP"/>
    </source>
</evidence>
<keyword evidence="1" id="KW-0732">Signal</keyword>
<evidence type="ECO:0000313" key="2">
    <source>
        <dbReference type="EMBL" id="OZG60025.1"/>
    </source>
</evidence>
<gene>
    <name evidence="2" type="ORF">BLEM_2200</name>
</gene>
<sequence>MNSLKKICCALMAAMLAVFSFSAFASDDTSYTLGEDSLVNTGKDNGYSKENAIDKDDPHWGWTLGRFYVKGYTRQATADGKPLFLKNTGDKVSLWFSLSQDIDRLNGDDKLSIAQDKDGWDQKMGISQQDFARGALIVKQTDYQNNTKTNIYTDFLSASSTDTADTKVEVFEEGDYEVVLDYKIKRTRLNVFGWKPLPAYSDYRISFAFSVLNFQSKCNGCE</sequence>
<comment type="caution">
    <text evidence="2">The sequence shown here is derived from an EMBL/GenBank/DDBJ whole genome shotgun (WGS) entry which is preliminary data.</text>
</comment>
<accession>A0A261FM19</accession>
<keyword evidence="3" id="KW-1185">Reference proteome</keyword>
<evidence type="ECO:0000313" key="3">
    <source>
        <dbReference type="Proteomes" id="UP000216352"/>
    </source>
</evidence>
<proteinExistence type="predicted"/>
<feature type="chain" id="PRO_5043153341" description="Cell surface protein" evidence="1">
    <location>
        <begin position="26"/>
        <end position="222"/>
    </location>
</feature>